<comment type="similarity">
    <text evidence="1">Belongs to the UDP-glycosyltransferase family.</text>
</comment>
<keyword evidence="4" id="KW-1185">Reference proteome</keyword>
<keyword evidence="2" id="KW-0808">Transferase</keyword>
<protein>
    <submittedName>
        <fullName evidence="3">Uncharacterized protein</fullName>
    </submittedName>
</protein>
<evidence type="ECO:0000313" key="3">
    <source>
        <dbReference type="EMBL" id="KAL0927917.1"/>
    </source>
</evidence>
<dbReference type="CDD" id="cd03784">
    <property type="entry name" value="GT1_Gtf-like"/>
    <property type="match status" value="1"/>
</dbReference>
<proteinExistence type="inferred from homology"/>
<dbReference type="AlphaFoldDB" id="A0ABD0VRX5"/>
<dbReference type="SUPFAM" id="SSF53756">
    <property type="entry name" value="UDP-Glycosyltransferase/glycogen phosphorylase"/>
    <property type="match status" value="1"/>
</dbReference>
<accession>A0ABD0VRX5</accession>
<dbReference type="GO" id="GO:0016757">
    <property type="term" value="F:glycosyltransferase activity"/>
    <property type="evidence" value="ECO:0007669"/>
    <property type="project" value="UniProtKB-ARBA"/>
</dbReference>
<dbReference type="Proteomes" id="UP001552299">
    <property type="component" value="Unassembled WGS sequence"/>
</dbReference>
<organism evidence="3 4">
    <name type="scientific">Dendrobium thyrsiflorum</name>
    <name type="common">Pinecone-like raceme dendrobium</name>
    <name type="synonym">Orchid</name>
    <dbReference type="NCBI Taxonomy" id="117978"/>
    <lineage>
        <taxon>Eukaryota</taxon>
        <taxon>Viridiplantae</taxon>
        <taxon>Streptophyta</taxon>
        <taxon>Embryophyta</taxon>
        <taxon>Tracheophyta</taxon>
        <taxon>Spermatophyta</taxon>
        <taxon>Magnoliopsida</taxon>
        <taxon>Liliopsida</taxon>
        <taxon>Asparagales</taxon>
        <taxon>Orchidaceae</taxon>
        <taxon>Epidendroideae</taxon>
        <taxon>Malaxideae</taxon>
        <taxon>Dendrobiinae</taxon>
        <taxon>Dendrobium</taxon>
    </lineage>
</organism>
<dbReference type="Gene3D" id="3.40.50.2000">
    <property type="entry name" value="Glycogen Phosphorylase B"/>
    <property type="match status" value="2"/>
</dbReference>
<dbReference type="Pfam" id="PF00201">
    <property type="entry name" value="UDPGT"/>
    <property type="match status" value="1"/>
</dbReference>
<reference evidence="3 4" key="1">
    <citation type="journal article" date="2024" name="Plant Biotechnol. J.">
        <title>Dendrobium thyrsiflorum genome and its molecular insights into genes involved in important horticultural traits.</title>
        <authorList>
            <person name="Chen B."/>
            <person name="Wang J.Y."/>
            <person name="Zheng P.J."/>
            <person name="Li K.L."/>
            <person name="Liang Y.M."/>
            <person name="Chen X.F."/>
            <person name="Zhang C."/>
            <person name="Zhao X."/>
            <person name="He X."/>
            <person name="Zhang G.Q."/>
            <person name="Liu Z.J."/>
            <person name="Xu Q."/>
        </authorList>
    </citation>
    <scope>NUCLEOTIDE SEQUENCE [LARGE SCALE GENOMIC DNA]</scope>
    <source>
        <strain evidence="3">GZMU011</strain>
    </source>
</reference>
<dbReference type="FunFam" id="3.40.50.2000:FF:000037">
    <property type="entry name" value="Glycosyltransferase"/>
    <property type="match status" value="1"/>
</dbReference>
<evidence type="ECO:0000313" key="4">
    <source>
        <dbReference type="Proteomes" id="UP001552299"/>
    </source>
</evidence>
<gene>
    <name evidence="3" type="ORF">M5K25_002140</name>
</gene>
<comment type="caution">
    <text evidence="3">The sequence shown here is derived from an EMBL/GenBank/DDBJ whole genome shotgun (WGS) entry which is preliminary data.</text>
</comment>
<dbReference type="InterPro" id="IPR002213">
    <property type="entry name" value="UDP_glucos_trans"/>
</dbReference>
<dbReference type="InterPro" id="IPR050481">
    <property type="entry name" value="UDP-glycosyltransf_plant"/>
</dbReference>
<name>A0ABD0VRX5_DENTH</name>
<dbReference type="PANTHER" id="PTHR48049:SF132">
    <property type="entry name" value="GLYCOSYLTRANSFERASE"/>
    <property type="match status" value="1"/>
</dbReference>
<evidence type="ECO:0000256" key="2">
    <source>
        <dbReference type="ARBA" id="ARBA00022679"/>
    </source>
</evidence>
<evidence type="ECO:0000256" key="1">
    <source>
        <dbReference type="ARBA" id="ARBA00009995"/>
    </source>
</evidence>
<sequence>MEEEIGKLHIVMVPWFAMGHLLPFFELSKSLALKGLQISFFTTPSNIHHLPSIPKTLTPLLKFIPCSPSTMNTENTSDLHYVDNRPLLHQTYDALEHHLVAFLSDPSRSKPNWIIFDIKDISWAPALASRFSINSAFFIIFCAAAIAFVERFKKLDSSENLATASDLIPFPTTVTFRRFEALRFRSLLLKEIDNSSKKLILTRTFREFEAKWIDLLGENCIPVGFLPSPINEEESETYTRISKWLDKQKELSVIYVGFGAEAILTSEQIAEIALGLEKCGLPFIWVLRVGSPPQNFDERTSGRGLVWMGWVPQSRLLAHRAIGGFLTHGGWGSVVEGMVVGVALAVLPMQFEHGLNARHLVESGYAVEVVRNDEDGYFSGEEIARKLRIVMVEEEGEVVRKKARKGKEIFGSKKLQEEYITELVKNLWQRCKMSDRNIPRFAAIVT</sequence>
<dbReference type="EMBL" id="JANQDX010000002">
    <property type="protein sequence ID" value="KAL0927917.1"/>
    <property type="molecule type" value="Genomic_DNA"/>
</dbReference>
<dbReference type="PANTHER" id="PTHR48049">
    <property type="entry name" value="GLYCOSYLTRANSFERASE"/>
    <property type="match status" value="1"/>
</dbReference>